<feature type="compositionally biased region" description="Basic and acidic residues" evidence="1">
    <location>
        <begin position="134"/>
        <end position="143"/>
    </location>
</feature>
<feature type="compositionally biased region" description="Basic and acidic residues" evidence="1">
    <location>
        <begin position="151"/>
        <end position="192"/>
    </location>
</feature>
<sequence>MQLNDLDFADDLILLPHTQQKMQEKMTSVAATSAAIAFNIHEGKSKILLYNTTCTNQITRDGETLEDVKTFTYMGRIIDEHSGSDADAKLSTQNTFDPLARHYQQQPIVRENKLNSSGGRNQEEALEVDKAHLEESTQLRHEASPYVKSLRPKEKIKTEEHITPRNGDRYEENEQKLDRTRKETPGKNELENTGRWPMLD</sequence>
<dbReference type="EMBL" id="UZAL01036488">
    <property type="protein sequence ID" value="VDP69908.1"/>
    <property type="molecule type" value="Genomic_DNA"/>
</dbReference>
<accession>A0A183PNI5</accession>
<gene>
    <name evidence="2" type="ORF">SMTD_LOCUS15921</name>
</gene>
<dbReference type="Proteomes" id="UP000269396">
    <property type="component" value="Unassembled WGS sequence"/>
</dbReference>
<dbReference type="AlphaFoldDB" id="A0A183PNI5"/>
<dbReference type="PANTHER" id="PTHR47027">
    <property type="entry name" value="REVERSE TRANSCRIPTASE DOMAIN-CONTAINING PROTEIN"/>
    <property type="match status" value="1"/>
</dbReference>
<dbReference type="PANTHER" id="PTHR47027:SF25">
    <property type="entry name" value="REVERSE TRANSCRIPTASE DOMAIN-CONTAINING PROTEIN"/>
    <property type="match status" value="1"/>
</dbReference>
<name>A0A183PNI5_9TREM</name>
<organism evidence="2 3">
    <name type="scientific">Schistosoma mattheei</name>
    <dbReference type="NCBI Taxonomy" id="31246"/>
    <lineage>
        <taxon>Eukaryota</taxon>
        <taxon>Metazoa</taxon>
        <taxon>Spiralia</taxon>
        <taxon>Lophotrochozoa</taxon>
        <taxon>Platyhelminthes</taxon>
        <taxon>Trematoda</taxon>
        <taxon>Digenea</taxon>
        <taxon>Strigeidida</taxon>
        <taxon>Schistosomatoidea</taxon>
        <taxon>Schistosomatidae</taxon>
        <taxon>Schistosoma</taxon>
    </lineage>
</organism>
<feature type="region of interest" description="Disordered" evidence="1">
    <location>
        <begin position="134"/>
        <end position="200"/>
    </location>
</feature>
<reference evidence="2 3" key="1">
    <citation type="submission" date="2018-11" db="EMBL/GenBank/DDBJ databases">
        <authorList>
            <consortium name="Pathogen Informatics"/>
        </authorList>
    </citation>
    <scope>NUCLEOTIDE SEQUENCE [LARGE SCALE GENOMIC DNA]</scope>
    <source>
        <strain>Denwood</strain>
        <strain evidence="3">Zambia</strain>
    </source>
</reference>
<protein>
    <submittedName>
        <fullName evidence="2">Uncharacterized protein</fullName>
    </submittedName>
</protein>
<evidence type="ECO:0000313" key="3">
    <source>
        <dbReference type="Proteomes" id="UP000269396"/>
    </source>
</evidence>
<keyword evidence="3" id="KW-1185">Reference proteome</keyword>
<proteinExistence type="predicted"/>
<evidence type="ECO:0000256" key="1">
    <source>
        <dbReference type="SAM" id="MobiDB-lite"/>
    </source>
</evidence>
<evidence type="ECO:0000313" key="2">
    <source>
        <dbReference type="EMBL" id="VDP69908.1"/>
    </source>
</evidence>